<dbReference type="Gene3D" id="1.20.1270.370">
    <property type="match status" value="1"/>
</dbReference>
<sequence length="376" mass="43202">MNQQEVLINQFIEDARNPKKAVEKALSVTGKKAFGCFPIYTPEEIIYAANLLPVGMWGGQTQMSKVDSYIQSFCCSIMRANVEQGMNGVYDFLEGIIIPTFCDTMKAVLANWPVAVPTVKAIPFVYPQNRTSESSAQFLISQYRRFQSDLEELIGTKISEEALEKSFVIYEEYRATMRDFVELVNDYPKTLNPTVRHLIIKSSYFNDKADYTTRLQELMNEIKKTPKEEVHGPKVVLTGLMTEPEQLLDLFTENGYTIAADDLAHESRQYRVPARADGTAIEKMAYRVMDLKGCTFFYEENKTRGTMLKNLVEKHHADAVVVCLFKFCDPEEFDYPVYKKELDDSNIKMLYLEVDQQMDSVEQLRTRIQSFAEILL</sequence>
<dbReference type="SMR" id="A0A939D9Y3"/>
<dbReference type="GO" id="GO:0046872">
    <property type="term" value="F:metal ion binding"/>
    <property type="evidence" value="ECO:0007669"/>
    <property type="project" value="UniProtKB-KW"/>
</dbReference>
<dbReference type="GO" id="GO:0016836">
    <property type="term" value="F:hydro-lyase activity"/>
    <property type="evidence" value="ECO:0007669"/>
    <property type="project" value="UniProtKB-ARBA"/>
</dbReference>
<reference evidence="6" key="1">
    <citation type="submission" date="2021-02" db="EMBL/GenBank/DDBJ databases">
        <title>Abyssanaerobacter marinus gen.nov., sp., nov, anaerobic bacterium isolated from the Onnuri vent field of Indian Ocean and suggestion of Mogibacteriaceae fam. nov., and proposal of reclassification of ambiguous this family's genus member.</title>
        <authorList>
            <person name="Kim Y.J."/>
            <person name="Yang J.-A."/>
        </authorList>
    </citation>
    <scope>NUCLEOTIDE SEQUENCE</scope>
    <source>
        <strain evidence="6">DSM 2634</strain>
    </source>
</reference>
<dbReference type="Gene3D" id="3.40.50.11900">
    <property type="match status" value="1"/>
</dbReference>
<dbReference type="Proteomes" id="UP000664545">
    <property type="component" value="Unassembled WGS sequence"/>
</dbReference>
<evidence type="ECO:0000256" key="5">
    <source>
        <dbReference type="ARBA" id="ARBA00023014"/>
    </source>
</evidence>
<keyword evidence="7" id="KW-1185">Reference proteome</keyword>
<comment type="cofactor">
    <cofactor evidence="1">
        <name>[4Fe-4S] cluster</name>
        <dbReference type="ChEBI" id="CHEBI:49883"/>
    </cofactor>
</comment>
<dbReference type="GO" id="GO:0051536">
    <property type="term" value="F:iron-sulfur cluster binding"/>
    <property type="evidence" value="ECO:0007669"/>
    <property type="project" value="UniProtKB-KW"/>
</dbReference>
<dbReference type="InterPro" id="IPR010327">
    <property type="entry name" value="FldB/FldC_alpha/beta"/>
</dbReference>
<dbReference type="AlphaFoldDB" id="A0A939D9Y3"/>
<organism evidence="6 7">
    <name type="scientific">Clostridium aminobutyricum</name>
    <dbReference type="NCBI Taxonomy" id="33953"/>
    <lineage>
        <taxon>Bacteria</taxon>
        <taxon>Bacillati</taxon>
        <taxon>Bacillota</taxon>
        <taxon>Clostridia</taxon>
        <taxon>Eubacteriales</taxon>
        <taxon>Clostridiaceae</taxon>
        <taxon>Clostridium</taxon>
    </lineage>
</organism>
<keyword evidence="3" id="KW-0479">Metal-binding</keyword>
<dbReference type="PANTHER" id="PTHR30548">
    <property type="entry name" value="2-HYDROXYGLUTARYL-COA DEHYDRATASE, D-COMPONENT-RELATED"/>
    <property type="match status" value="1"/>
</dbReference>
<evidence type="ECO:0000313" key="7">
    <source>
        <dbReference type="Proteomes" id="UP000664545"/>
    </source>
</evidence>
<name>A0A939D9Y3_CLOAM</name>
<proteinExistence type="inferred from homology"/>
<evidence type="ECO:0000256" key="3">
    <source>
        <dbReference type="ARBA" id="ARBA00022723"/>
    </source>
</evidence>
<dbReference type="EMBL" id="JAFJZZ010000006">
    <property type="protein sequence ID" value="MBN7774109.1"/>
    <property type="molecule type" value="Genomic_DNA"/>
</dbReference>
<evidence type="ECO:0000256" key="1">
    <source>
        <dbReference type="ARBA" id="ARBA00001966"/>
    </source>
</evidence>
<evidence type="ECO:0000256" key="4">
    <source>
        <dbReference type="ARBA" id="ARBA00023004"/>
    </source>
</evidence>
<evidence type="ECO:0000313" key="6">
    <source>
        <dbReference type="EMBL" id="MBN7774109.1"/>
    </source>
</evidence>
<dbReference type="PANTHER" id="PTHR30548:SF5">
    <property type="entry name" value="SUBUNIT OF OXYGEN-SENSITIVE 2-HYDROXYISOCAPROYL-COA DEHYDRATASE"/>
    <property type="match status" value="1"/>
</dbReference>
<evidence type="ECO:0000256" key="2">
    <source>
        <dbReference type="ARBA" id="ARBA00005806"/>
    </source>
</evidence>
<dbReference type="RefSeq" id="WP_206582950.1">
    <property type="nucleotide sequence ID" value="NZ_JAFJZZ010000006.1"/>
</dbReference>
<comment type="caution">
    <text evidence="6">The sequence shown here is derived from an EMBL/GenBank/DDBJ whole genome shotgun (WGS) entry which is preliminary data.</text>
</comment>
<dbReference type="Pfam" id="PF06050">
    <property type="entry name" value="HGD-D"/>
    <property type="match status" value="1"/>
</dbReference>
<protein>
    <submittedName>
        <fullName evidence="6">2-hydroxyacyl-CoA dehydratase</fullName>
    </submittedName>
</protein>
<dbReference type="Gene3D" id="3.40.50.11890">
    <property type="match status" value="1"/>
</dbReference>
<accession>A0A939D9Y3</accession>
<gene>
    <name evidence="6" type="ORF">JYB65_12105</name>
</gene>
<comment type="similarity">
    <text evidence="2">Belongs to the FldB/FldC dehydratase alpha/beta subunit family.</text>
</comment>
<keyword evidence="5" id="KW-0411">Iron-sulfur</keyword>
<keyword evidence="4" id="KW-0408">Iron</keyword>